<organism evidence="2 3">
    <name type="scientific">Alistipes onderdonkii</name>
    <dbReference type="NCBI Taxonomy" id="328813"/>
    <lineage>
        <taxon>Bacteria</taxon>
        <taxon>Pseudomonadati</taxon>
        <taxon>Bacteroidota</taxon>
        <taxon>Bacteroidia</taxon>
        <taxon>Bacteroidales</taxon>
        <taxon>Rikenellaceae</taxon>
        <taxon>Alistipes</taxon>
    </lineage>
</organism>
<feature type="region of interest" description="Disordered" evidence="1">
    <location>
        <begin position="1"/>
        <end position="49"/>
    </location>
</feature>
<reference evidence="2 3" key="1">
    <citation type="journal article" date="2019" name="Nat. Med.">
        <title>A library of human gut bacterial isolates paired with longitudinal multiomics data enables mechanistic microbiome research.</title>
        <authorList>
            <person name="Poyet M."/>
            <person name="Groussin M."/>
            <person name="Gibbons S.M."/>
            <person name="Avila-Pacheco J."/>
            <person name="Jiang X."/>
            <person name="Kearney S.M."/>
            <person name="Perrotta A.R."/>
            <person name="Berdy B."/>
            <person name="Zhao S."/>
            <person name="Lieberman T.D."/>
            <person name="Swanson P.K."/>
            <person name="Smith M."/>
            <person name="Roesemann S."/>
            <person name="Alexander J.E."/>
            <person name="Rich S.A."/>
            <person name="Livny J."/>
            <person name="Vlamakis H."/>
            <person name="Clish C."/>
            <person name="Bullock K."/>
            <person name="Deik A."/>
            <person name="Scott J."/>
            <person name="Pierce K.A."/>
            <person name="Xavier R.J."/>
            <person name="Alm E.J."/>
        </authorList>
    </citation>
    <scope>NUCLEOTIDE SEQUENCE [LARGE SCALE GENOMIC DNA]</scope>
    <source>
        <strain evidence="2 3">BIOML-A204</strain>
    </source>
</reference>
<sequence length="85" mass="9514">MEQLDRQIQLALNPVGSDRDGEEAGEQQEQQQEKDARRETPIADDLQRHIPARLRQIADASGGRIVIGGVPPRTDDDFPSKKIKL</sequence>
<gene>
    <name evidence="2" type="ORF">F2S36_13450</name>
</gene>
<dbReference type="AlphaFoldDB" id="A0A9P3ZHI7"/>
<dbReference type="RefSeq" id="WP_055202743.1">
    <property type="nucleotide sequence ID" value="NZ_JBBNFL010000005.1"/>
</dbReference>
<dbReference type="EMBL" id="VVUY01000015">
    <property type="protein sequence ID" value="KAA2558129.1"/>
    <property type="molecule type" value="Genomic_DNA"/>
</dbReference>
<feature type="compositionally biased region" description="Basic and acidic residues" evidence="1">
    <location>
        <begin position="31"/>
        <end position="48"/>
    </location>
</feature>
<feature type="region of interest" description="Disordered" evidence="1">
    <location>
        <begin position="65"/>
        <end position="85"/>
    </location>
</feature>
<name>A0A9P3ZHI7_9BACT</name>
<feature type="compositionally biased region" description="Basic and acidic residues" evidence="1">
    <location>
        <begin position="73"/>
        <end position="85"/>
    </location>
</feature>
<comment type="caution">
    <text evidence="2">The sequence shown here is derived from an EMBL/GenBank/DDBJ whole genome shotgun (WGS) entry which is preliminary data.</text>
</comment>
<accession>A0A9P3ZHI7</accession>
<evidence type="ECO:0000313" key="2">
    <source>
        <dbReference type="EMBL" id="KAA2558129.1"/>
    </source>
</evidence>
<evidence type="ECO:0000256" key="1">
    <source>
        <dbReference type="SAM" id="MobiDB-lite"/>
    </source>
</evidence>
<protein>
    <submittedName>
        <fullName evidence="2">Uncharacterized protein</fullName>
    </submittedName>
</protein>
<proteinExistence type="predicted"/>
<dbReference type="Proteomes" id="UP000323119">
    <property type="component" value="Unassembled WGS sequence"/>
</dbReference>
<evidence type="ECO:0000313" key="3">
    <source>
        <dbReference type="Proteomes" id="UP000323119"/>
    </source>
</evidence>